<dbReference type="RefSeq" id="WP_286215821.1">
    <property type="nucleotide sequence ID" value="NZ_AP027736.1"/>
</dbReference>
<dbReference type="Proteomes" id="UP001426770">
    <property type="component" value="Unassembled WGS sequence"/>
</dbReference>
<name>A0ABP9WFA6_9MICO</name>
<evidence type="ECO:0000313" key="3">
    <source>
        <dbReference type="Proteomes" id="UP001426770"/>
    </source>
</evidence>
<feature type="transmembrane region" description="Helical" evidence="1">
    <location>
        <begin position="79"/>
        <end position="96"/>
    </location>
</feature>
<keyword evidence="1" id="KW-1133">Transmembrane helix</keyword>
<sequence>MGTSRYREVDASLPWMGGAAWGPRRPTVDDALAVGRAEDPVALGLMLGYARSYAGVLGGVVIGATAAAALALAGQGTRAAAATVVAGLSALSVVETRRRARAWTAIIEARLAVMGERA</sequence>
<keyword evidence="1" id="KW-0812">Transmembrane</keyword>
<evidence type="ECO:0000313" key="2">
    <source>
        <dbReference type="EMBL" id="GAA5517781.1"/>
    </source>
</evidence>
<comment type="caution">
    <text evidence="2">The sequence shown here is derived from an EMBL/GenBank/DDBJ whole genome shotgun (WGS) entry which is preliminary data.</text>
</comment>
<dbReference type="EMBL" id="BAABRR010000001">
    <property type="protein sequence ID" value="GAA5517781.1"/>
    <property type="molecule type" value="Genomic_DNA"/>
</dbReference>
<gene>
    <name evidence="2" type="ORF">Lsed01_00191</name>
</gene>
<feature type="transmembrane region" description="Helical" evidence="1">
    <location>
        <begin position="53"/>
        <end position="73"/>
    </location>
</feature>
<keyword evidence="1" id="KW-0472">Membrane</keyword>
<reference evidence="2 3" key="1">
    <citation type="submission" date="2024-02" db="EMBL/GenBank/DDBJ databases">
        <title>Lysinimicrobium sediminis NBRC 112286.</title>
        <authorList>
            <person name="Ichikawa N."/>
            <person name="Katano-Makiyama Y."/>
            <person name="Hidaka K."/>
        </authorList>
    </citation>
    <scope>NUCLEOTIDE SEQUENCE [LARGE SCALE GENOMIC DNA]</scope>
    <source>
        <strain evidence="2 3">NBRC 112286</strain>
    </source>
</reference>
<accession>A0ABP9WFA6</accession>
<keyword evidence="3" id="KW-1185">Reference proteome</keyword>
<organism evidence="2 3">
    <name type="scientific">Demequina sediminis</name>
    <dbReference type="NCBI Taxonomy" id="1930058"/>
    <lineage>
        <taxon>Bacteria</taxon>
        <taxon>Bacillati</taxon>
        <taxon>Actinomycetota</taxon>
        <taxon>Actinomycetes</taxon>
        <taxon>Micrococcales</taxon>
        <taxon>Demequinaceae</taxon>
        <taxon>Demequina</taxon>
    </lineage>
</organism>
<proteinExistence type="predicted"/>
<evidence type="ECO:0000256" key="1">
    <source>
        <dbReference type="SAM" id="Phobius"/>
    </source>
</evidence>
<protein>
    <submittedName>
        <fullName evidence="2">Uncharacterized protein</fullName>
    </submittedName>
</protein>